<reference evidence="3 4" key="1">
    <citation type="submission" date="2020-07" db="EMBL/GenBank/DDBJ databases">
        <authorList>
            <person name="Sun Q."/>
        </authorList>
    </citation>
    <scope>NUCLEOTIDE SEQUENCE [LARGE SCALE GENOMIC DNA]</scope>
    <source>
        <strain evidence="3 4">WYCCWR 11290</strain>
    </source>
</reference>
<sequence>MASNNLENAKKRTSGVQEIRVFLCYRRQDGALYADWLYHKLNNTSYVDTDGNTFEFHIYYDKTAPAVSDWKQFHFPSLQSSRAMILICTPGIAIDLSKDREPDWVYEELRWWCSHRGTAPIVVDATKEGDRWLPSIITKKWPDINRIDLSKDDVEATDIKFVERVRERITGGIRESERRTVFEDLQRFKKLTLQLKAALSVAAALLIVALISITFTLNALNRAKEQQELAENNERLAKEQQELAENNERLAQEQKRIVQLQIAKLIFLNDSNESDEARDAFATSLDGTTSDSVILTLMDRAVTFKSNLHSVANAISILECYGPYNGSLYREMFEYFFANLSDIEDREVKLHLESLKEVFDADQSGRPRTKNSKYDRCQWFRNATAKNNAGSSNR</sequence>
<keyword evidence="2" id="KW-1133">Transmembrane helix</keyword>
<evidence type="ECO:0000256" key="1">
    <source>
        <dbReference type="SAM" id="Coils"/>
    </source>
</evidence>
<dbReference type="Gene3D" id="3.40.50.10140">
    <property type="entry name" value="Toll/interleukin-1 receptor homology (TIR) domain"/>
    <property type="match status" value="1"/>
</dbReference>
<proteinExistence type="predicted"/>
<protein>
    <recommendedName>
        <fullName evidence="5">TIR domain-containing protein</fullName>
    </recommendedName>
</protein>
<dbReference type="Proteomes" id="UP000532162">
    <property type="component" value="Unassembled WGS sequence"/>
</dbReference>
<feature type="transmembrane region" description="Helical" evidence="2">
    <location>
        <begin position="197"/>
        <end position="217"/>
    </location>
</feature>
<evidence type="ECO:0000256" key="2">
    <source>
        <dbReference type="SAM" id="Phobius"/>
    </source>
</evidence>
<evidence type="ECO:0008006" key="5">
    <source>
        <dbReference type="Google" id="ProtNLM"/>
    </source>
</evidence>
<organism evidence="3 4">
    <name type="scientific">Rhizobium changzhiense</name>
    <dbReference type="NCBI Taxonomy" id="2692317"/>
    <lineage>
        <taxon>Bacteria</taxon>
        <taxon>Pseudomonadati</taxon>
        <taxon>Pseudomonadota</taxon>
        <taxon>Alphaproteobacteria</taxon>
        <taxon>Hyphomicrobiales</taxon>
        <taxon>Rhizobiaceae</taxon>
        <taxon>Rhizobium/Agrobacterium group</taxon>
        <taxon>Rhizobium</taxon>
    </lineage>
</organism>
<accession>A0A7Z0UHZ2</accession>
<keyword evidence="2" id="KW-0472">Membrane</keyword>
<name>A0A7Z0UHZ2_9HYPH</name>
<evidence type="ECO:0000313" key="4">
    <source>
        <dbReference type="Proteomes" id="UP000532162"/>
    </source>
</evidence>
<dbReference type="EMBL" id="JACCPJ010000015">
    <property type="protein sequence ID" value="NZD66178.1"/>
    <property type="molecule type" value="Genomic_DNA"/>
</dbReference>
<evidence type="ECO:0000313" key="3">
    <source>
        <dbReference type="EMBL" id="NZD66178.1"/>
    </source>
</evidence>
<dbReference type="InterPro" id="IPR035897">
    <property type="entry name" value="Toll_tir_struct_dom_sf"/>
</dbReference>
<dbReference type="RefSeq" id="WP_180697380.1">
    <property type="nucleotide sequence ID" value="NZ_JACCPJ010000015.1"/>
</dbReference>
<comment type="caution">
    <text evidence="3">The sequence shown here is derived from an EMBL/GenBank/DDBJ whole genome shotgun (WGS) entry which is preliminary data.</text>
</comment>
<dbReference type="AlphaFoldDB" id="A0A7Z0UHZ2"/>
<feature type="coiled-coil region" evidence="1">
    <location>
        <begin position="220"/>
        <end position="263"/>
    </location>
</feature>
<keyword evidence="2" id="KW-0812">Transmembrane</keyword>
<gene>
    <name evidence="3" type="ORF">HX900_34555</name>
</gene>
<keyword evidence="1" id="KW-0175">Coiled coil</keyword>